<dbReference type="STRING" id="679926.Mpet_1245"/>
<evidence type="ECO:0000256" key="6">
    <source>
        <dbReference type="ARBA" id="ARBA00022842"/>
    </source>
</evidence>
<evidence type="ECO:0000256" key="1">
    <source>
        <dbReference type="ARBA" id="ARBA00001273"/>
    </source>
</evidence>
<organism evidence="10 11">
    <name type="scientific">Methanolacinia petrolearia (strain DSM 11571 / OCM 486 / SEBR 4847)</name>
    <name type="common">Methanoplanus petrolearius</name>
    <dbReference type="NCBI Taxonomy" id="679926"/>
    <lineage>
        <taxon>Archaea</taxon>
        <taxon>Methanobacteriati</taxon>
        <taxon>Methanobacteriota</taxon>
        <taxon>Stenosarchaea group</taxon>
        <taxon>Methanomicrobia</taxon>
        <taxon>Methanomicrobiales</taxon>
        <taxon>Methanomicrobiaceae</taxon>
        <taxon>Methanolacinia</taxon>
    </lineage>
</organism>
<feature type="binding site" evidence="9">
    <location>
        <position position="207"/>
    </location>
    <ligand>
        <name>Mg(2+)</name>
        <dbReference type="ChEBI" id="CHEBI:18420"/>
        <label>1</label>
        <note>catalytic</note>
    </ligand>
</feature>
<dbReference type="Gene3D" id="3.30.540.10">
    <property type="entry name" value="Fructose-1,6-Bisphosphatase, subunit A, domain 1"/>
    <property type="match status" value="1"/>
</dbReference>
<accession>E1RDQ2</accession>
<dbReference type="Gene3D" id="3.40.190.80">
    <property type="match status" value="1"/>
</dbReference>
<dbReference type="GO" id="GO:0042132">
    <property type="term" value="F:fructose 1,6-bisphosphate 1-phosphatase activity"/>
    <property type="evidence" value="ECO:0007669"/>
    <property type="project" value="UniProtKB-EC"/>
</dbReference>
<evidence type="ECO:0000256" key="9">
    <source>
        <dbReference type="PIRSR" id="PIRSR600760-2"/>
    </source>
</evidence>
<dbReference type="RefSeq" id="WP_013329183.1">
    <property type="nucleotide sequence ID" value="NC_014507.1"/>
</dbReference>
<name>E1RDQ2_METP4</name>
<dbReference type="HOGENOM" id="CLU_044118_5_0_2"/>
<keyword evidence="5 10" id="KW-0378">Hydrolase</keyword>
<protein>
    <recommendedName>
        <fullName evidence="3">fructose-bisphosphatase</fullName>
        <ecNumber evidence="3">3.1.3.11</ecNumber>
    </recommendedName>
</protein>
<gene>
    <name evidence="10" type="ordered locus">Mpet_1245</name>
</gene>
<feature type="binding site" evidence="9">
    <location>
        <position position="67"/>
    </location>
    <ligand>
        <name>Mg(2+)</name>
        <dbReference type="ChEBI" id="CHEBI:18420"/>
        <label>1</label>
        <note>catalytic</note>
    </ligand>
</feature>
<dbReference type="GeneID" id="9743711"/>
<reference evidence="10 11" key="1">
    <citation type="journal article" date="2010" name="Stand. Genomic Sci.">
        <title>Complete genome sequence of Methanoplanus petrolearius type strain (SEBR 4847).</title>
        <authorList>
            <person name="Brambilla E."/>
            <person name="Djao O.D."/>
            <person name="Daligault H."/>
            <person name="Lapidus A."/>
            <person name="Lucas S."/>
            <person name="Hammon N."/>
            <person name="Nolan M."/>
            <person name="Tice H."/>
            <person name="Cheng J.F."/>
            <person name="Han C."/>
            <person name="Tapia R."/>
            <person name="Goodwin L."/>
            <person name="Pitluck S."/>
            <person name="Liolios K."/>
            <person name="Ivanova N."/>
            <person name="Mavromatis K."/>
            <person name="Mikhailova N."/>
            <person name="Pati A."/>
            <person name="Chen A."/>
            <person name="Palaniappan K."/>
            <person name="Land M."/>
            <person name="Hauser L."/>
            <person name="Chang Y.J."/>
            <person name="Jeffries C.D."/>
            <person name="Rohde M."/>
            <person name="Spring S."/>
            <person name="Sikorski J."/>
            <person name="Goker M."/>
            <person name="Woyke T."/>
            <person name="Bristow J."/>
            <person name="Eisen J.A."/>
            <person name="Markowitz V."/>
            <person name="Hugenholtz P."/>
            <person name="Kyrpides N.C."/>
            <person name="Klenk H.P."/>
        </authorList>
    </citation>
    <scope>NUCLEOTIDE SEQUENCE [LARGE SCALE GENOMIC DNA]</scope>
    <source>
        <strain evidence="11">DSM 11571 / OCM 486 / SEBR 4847</strain>
    </source>
</reference>
<dbReference type="eggNOG" id="arCOG01349">
    <property type="taxonomic scope" value="Archaea"/>
</dbReference>
<dbReference type="PANTHER" id="PTHR20854">
    <property type="entry name" value="INOSITOL MONOPHOSPHATASE"/>
    <property type="match status" value="1"/>
</dbReference>
<dbReference type="PRINTS" id="PR00377">
    <property type="entry name" value="IMPHPHTASES"/>
</dbReference>
<evidence type="ECO:0000256" key="8">
    <source>
        <dbReference type="ARBA" id="ARBA00038103"/>
    </source>
</evidence>
<dbReference type="EMBL" id="CP002117">
    <property type="protein sequence ID" value="ADN36005.1"/>
    <property type="molecule type" value="Genomic_DNA"/>
</dbReference>
<feature type="binding site" evidence="9">
    <location>
        <position position="84"/>
    </location>
    <ligand>
        <name>Mg(2+)</name>
        <dbReference type="ChEBI" id="CHEBI:18420"/>
        <label>1</label>
        <note>catalytic</note>
    </ligand>
</feature>
<evidence type="ECO:0000313" key="11">
    <source>
        <dbReference type="Proteomes" id="UP000006565"/>
    </source>
</evidence>
<dbReference type="OrthoDB" id="58111at2157"/>
<evidence type="ECO:0000313" key="10">
    <source>
        <dbReference type="EMBL" id="ADN36005.1"/>
    </source>
</evidence>
<dbReference type="NCBIfam" id="NF009321">
    <property type="entry name" value="PRK12676.1"/>
    <property type="match status" value="1"/>
</dbReference>
<comment type="similarity">
    <text evidence="8">Belongs to the inositol monophosphatase superfamily. FBPase class 4 family.</text>
</comment>
<dbReference type="FunFam" id="3.40.190.80:FF:000020">
    <property type="entry name" value="Fructose-1,6-bisphosphatase/inositol-1-monophosphatase"/>
    <property type="match status" value="1"/>
</dbReference>
<dbReference type="GO" id="GO:0008934">
    <property type="term" value="F:inositol monophosphate 1-phosphatase activity"/>
    <property type="evidence" value="ECO:0007669"/>
    <property type="project" value="TreeGrafter"/>
</dbReference>
<dbReference type="Proteomes" id="UP000006565">
    <property type="component" value="Chromosome"/>
</dbReference>
<evidence type="ECO:0000256" key="7">
    <source>
        <dbReference type="ARBA" id="ARBA00023277"/>
    </source>
</evidence>
<dbReference type="InterPro" id="IPR000760">
    <property type="entry name" value="Inositol_monophosphatase-like"/>
</dbReference>
<feature type="binding site" evidence="9">
    <location>
        <position position="87"/>
    </location>
    <ligand>
        <name>Mg(2+)</name>
        <dbReference type="ChEBI" id="CHEBI:18420"/>
        <label>1</label>
        <note>catalytic</note>
    </ligand>
</feature>
<comment type="catalytic activity">
    <reaction evidence="1">
        <text>beta-D-fructose 1,6-bisphosphate + H2O = beta-D-fructose 6-phosphate + phosphate</text>
        <dbReference type="Rhea" id="RHEA:11064"/>
        <dbReference type="ChEBI" id="CHEBI:15377"/>
        <dbReference type="ChEBI" id="CHEBI:32966"/>
        <dbReference type="ChEBI" id="CHEBI:43474"/>
        <dbReference type="ChEBI" id="CHEBI:57634"/>
        <dbReference type="EC" id="3.1.3.11"/>
    </reaction>
</comment>
<keyword evidence="6 9" id="KW-0460">Magnesium</keyword>
<dbReference type="AlphaFoldDB" id="E1RDQ2"/>
<evidence type="ECO:0000256" key="4">
    <source>
        <dbReference type="ARBA" id="ARBA00022723"/>
    </source>
</evidence>
<sequence length="257" mass="28132">MNFQDHCNRIADDVFEAIRPLRDSGKGAEIVKQGADGTPTKLIDEAAEDIAIEYIRENGLCSKIISEEAGIIEFDGKPGTIYLDPVDGTHNAITGNPFFSISIAYSDGRRVTEGYVQDLVSRETFYSSYGKGAYINGKKVSVSKTESLEKSTLSIYGKKFHPETIVSIGQKIRRMRLFGASSLEICYVGCGRLDGFIDIRQTLRTTDAAAGVLFCTEGGGKVTDISGRTVEFPENVTEGRTLVATNGYIHDKVLEYL</sequence>
<dbReference type="EC" id="3.1.3.11" evidence="3"/>
<dbReference type="SUPFAM" id="SSF56655">
    <property type="entry name" value="Carbohydrate phosphatase"/>
    <property type="match status" value="1"/>
</dbReference>
<dbReference type="Pfam" id="PF00459">
    <property type="entry name" value="Inositol_P"/>
    <property type="match status" value="1"/>
</dbReference>
<evidence type="ECO:0000256" key="5">
    <source>
        <dbReference type="ARBA" id="ARBA00022801"/>
    </source>
</evidence>
<proteinExistence type="inferred from homology"/>
<keyword evidence="7" id="KW-0119">Carbohydrate metabolism</keyword>
<dbReference type="GO" id="GO:0007165">
    <property type="term" value="P:signal transduction"/>
    <property type="evidence" value="ECO:0007669"/>
    <property type="project" value="TreeGrafter"/>
</dbReference>
<dbReference type="KEGG" id="mpi:Mpet_1245"/>
<evidence type="ECO:0000256" key="3">
    <source>
        <dbReference type="ARBA" id="ARBA00013093"/>
    </source>
</evidence>
<dbReference type="GO" id="GO:0006020">
    <property type="term" value="P:inositol metabolic process"/>
    <property type="evidence" value="ECO:0007669"/>
    <property type="project" value="TreeGrafter"/>
</dbReference>
<dbReference type="GO" id="GO:0046872">
    <property type="term" value="F:metal ion binding"/>
    <property type="evidence" value="ECO:0007669"/>
    <property type="project" value="UniProtKB-KW"/>
</dbReference>
<keyword evidence="4 9" id="KW-0479">Metal-binding</keyword>
<dbReference type="PANTHER" id="PTHR20854:SF4">
    <property type="entry name" value="INOSITOL-1-MONOPHOSPHATASE-RELATED"/>
    <property type="match status" value="1"/>
</dbReference>
<keyword evidence="11" id="KW-1185">Reference proteome</keyword>
<evidence type="ECO:0000256" key="2">
    <source>
        <dbReference type="ARBA" id="ARBA00001946"/>
    </source>
</evidence>
<comment type="cofactor">
    <cofactor evidence="2 9">
        <name>Mg(2+)</name>
        <dbReference type="ChEBI" id="CHEBI:18420"/>
    </cofactor>
</comment>